<keyword evidence="1" id="KW-0378">Hydrolase</keyword>
<name>A0A1P8K4A7_9BURK</name>
<dbReference type="OrthoDB" id="9773856at2"/>
<dbReference type="PANTHER" id="PTHR30337:SF7">
    <property type="entry name" value="PHOSPHOESTERASE"/>
    <property type="match status" value="1"/>
</dbReference>
<evidence type="ECO:0000313" key="3">
    <source>
        <dbReference type="EMBL" id="APW40827.1"/>
    </source>
</evidence>
<dbReference type="Gene3D" id="3.60.21.10">
    <property type="match status" value="1"/>
</dbReference>
<gene>
    <name evidence="3" type="ORF">RD110_20210</name>
</gene>
<keyword evidence="4" id="KW-1185">Reference proteome</keyword>
<dbReference type="Pfam" id="PF00149">
    <property type="entry name" value="Metallophos"/>
    <property type="match status" value="1"/>
</dbReference>
<organism evidence="3 4">
    <name type="scientific">Rhodoferax koreensis</name>
    <dbReference type="NCBI Taxonomy" id="1842727"/>
    <lineage>
        <taxon>Bacteria</taxon>
        <taxon>Pseudomonadati</taxon>
        <taxon>Pseudomonadota</taxon>
        <taxon>Betaproteobacteria</taxon>
        <taxon>Burkholderiales</taxon>
        <taxon>Comamonadaceae</taxon>
        <taxon>Rhodoferax</taxon>
    </lineage>
</organism>
<dbReference type="InterPro" id="IPR050535">
    <property type="entry name" value="DNA_Repair-Maintenance_Comp"/>
</dbReference>
<protein>
    <submittedName>
        <fullName evidence="3">Metallophosphoesterase</fullName>
    </submittedName>
</protein>
<dbReference type="KEGG" id="rhy:RD110_20210"/>
<proteinExistence type="predicted"/>
<dbReference type="AlphaFoldDB" id="A0A1P8K4A7"/>
<sequence length="423" mass="45523">MRFIHAADLHIDSPLRGLGRYAGAPVERLRNATRRALVQLVDLALREQVHFVLLAGDLYDRDWPDFHTGLFFREQMVRLVRAGTAVFVVQGNHDAQGVISRQLPLPEQVKVFGSRAAETVLLRELGVALHGRSFPDRAVDEDFVPNYPEPVPGVFNIGLLHTSLTGAAGHDTYAPTSLPVLRAKGYDYWALGHVHARQVVSEAAPRVVFPGNLQGRHANETGAKGCELVTVHGGAVDAVFVPLDVVRWHQCTVPLDGIDQLGAATQRVARALADAAEEGAGGDRLHAMRIHLVGQTALQAEEARQPGTLAAMVHAAAQDVPGAEVWIEQVRLAVSSPVDRARIAQGQDAVAELVRLVDELAADPARLADWSARMLGDVLHKLPAEVLAGQAGDLPVLADPESLRGLLMEAEATLLARLNANPA</sequence>
<dbReference type="EMBL" id="CP019236">
    <property type="protein sequence ID" value="APW40827.1"/>
    <property type="molecule type" value="Genomic_DNA"/>
</dbReference>
<dbReference type="InterPro" id="IPR014576">
    <property type="entry name" value="Pesterase_YhaO"/>
</dbReference>
<evidence type="ECO:0000259" key="2">
    <source>
        <dbReference type="Pfam" id="PF00149"/>
    </source>
</evidence>
<evidence type="ECO:0000256" key="1">
    <source>
        <dbReference type="ARBA" id="ARBA00022801"/>
    </source>
</evidence>
<feature type="domain" description="Calcineurin-like phosphoesterase" evidence="2">
    <location>
        <begin position="1"/>
        <end position="196"/>
    </location>
</feature>
<dbReference type="InterPro" id="IPR029052">
    <property type="entry name" value="Metallo-depent_PP-like"/>
</dbReference>
<dbReference type="InterPro" id="IPR004843">
    <property type="entry name" value="Calcineurin-like_PHP"/>
</dbReference>
<accession>A0A1P8K4A7</accession>
<dbReference type="SUPFAM" id="SSF56300">
    <property type="entry name" value="Metallo-dependent phosphatases"/>
    <property type="match status" value="1"/>
</dbReference>
<reference evidence="3 4" key="1">
    <citation type="submission" date="2017-01" db="EMBL/GenBank/DDBJ databases">
        <authorList>
            <person name="Mah S.A."/>
            <person name="Swanson W.J."/>
            <person name="Moy G.W."/>
            <person name="Vacquier V.D."/>
        </authorList>
    </citation>
    <scope>NUCLEOTIDE SEQUENCE [LARGE SCALE GENOMIC DNA]</scope>
    <source>
        <strain evidence="3 4">DCY110</strain>
    </source>
</reference>
<dbReference type="PIRSF" id="PIRSF033091">
    <property type="entry name" value="Pesterase_YhaO"/>
    <property type="match status" value="1"/>
</dbReference>
<dbReference type="InterPro" id="IPR041796">
    <property type="entry name" value="Mre11_N"/>
</dbReference>
<dbReference type="CDD" id="cd00840">
    <property type="entry name" value="MPP_Mre11_N"/>
    <property type="match status" value="1"/>
</dbReference>
<dbReference type="STRING" id="1842727.RD110_20210"/>
<dbReference type="GO" id="GO:0016787">
    <property type="term" value="F:hydrolase activity"/>
    <property type="evidence" value="ECO:0007669"/>
    <property type="project" value="UniProtKB-KW"/>
</dbReference>
<dbReference type="Proteomes" id="UP000186609">
    <property type="component" value="Chromosome"/>
</dbReference>
<evidence type="ECO:0000313" key="4">
    <source>
        <dbReference type="Proteomes" id="UP000186609"/>
    </source>
</evidence>
<dbReference type="PANTHER" id="PTHR30337">
    <property type="entry name" value="COMPONENT OF ATP-DEPENDENT DSDNA EXONUCLEASE"/>
    <property type="match status" value="1"/>
</dbReference>